<dbReference type="InterPro" id="IPR000531">
    <property type="entry name" value="Beta-barrel_TonB"/>
</dbReference>
<comment type="subcellular location">
    <subcellularLocation>
        <location evidence="1 4">Cell outer membrane</location>
    </subcellularLocation>
</comment>
<sequence>MSKAHASRTTALRFGASLAAIACALAATNAQAQTPPPSDEPSEVEAVVVTGFRQSLASAIAVKRQEVTVVDAIKAEDIADFPDLNIAEAIQRIPGISIDRDAGEGRSITVRGLGSDFTRTRINGMEAQATTGGTDSSGGANRGRGFDFNVFASDLFSGVTVRKTASAETEEGSLGATVDLTTTRPFDYKGFKMAMSAQYGYNDLSGEWDPRAAFLISDTTEDGRFGALFSVAYSKRNLIEEGFSSVRWERATDNGGFCSPVGYAPQNPASGSGASAANCTTGVARPANTASNNAAYTAVNASTIFAPRLPRYGRLVHSQDRLGYTASFQWKPTDATTVTFDVLYSKLEATRQENFLESLSFSRNASAGGKPQIGVVSAVVANNMIVAGVFNNVDVRSEQRYDELSTEFTQPTLTVDHRFSDNFRMRAFLGRATSDFDNPVQTTVTLDRQNIQGYGWDFQGHMNTPLINYGFDVTNPANWNWRDVSLGTAVTAVPRSEIRIRPNGVETKFTAGQLDFVWDLNDDLTFKFGYNYKKFDSRSFDRRRTDETVVPALPVGTTVADISMLLRGFGDGLGQPGGNATSWVVPNLPVIASLFNIYCNCNTGVPGGDFTLTSTTNGNARGGNRFISEEDRSYYLQLDFRTDVFSMPLRGNVGFRGVNTNLYAEGYSSTGGGTKVYGSHEYQDYLPSLNLALNITDDFVARFGVAKVMARPQIGNTLAGTNYLVPTTSLAPSSPNFTASIGNVNLDPFRATTYDLSFEWYFAKDSLLSAAFFYKDIDTYIQIIRQDLQYQDLTALNPSAFAPGFCQIANGCSPTTIFQLTSAVNTKGGPLSGFELSYQQPFTFLPAPFNGLGVLLNYTKVTSEIDYCNNALCTLTVTDDLINLSPTAYNATLYYEDEKLSARVSAAWRDEYLQNVPGRNGNLVEGKTETFNVDASMSYKLTDSVQVTFEGLNLTDEFNRQWVGDDTRSSTSVYHHTGRQVYFGVRYTF</sequence>
<protein>
    <submittedName>
        <fullName evidence="8">TonB-dependent receptor</fullName>
    </submittedName>
</protein>
<dbReference type="InterPro" id="IPR037066">
    <property type="entry name" value="Plug_dom_sf"/>
</dbReference>
<feature type="chain" id="PRO_5045095170" evidence="5">
    <location>
        <begin position="33"/>
        <end position="989"/>
    </location>
</feature>
<keyword evidence="5" id="KW-0732">Signal</keyword>
<evidence type="ECO:0000259" key="6">
    <source>
        <dbReference type="Pfam" id="PF00593"/>
    </source>
</evidence>
<dbReference type="EMBL" id="JAUSVS010000001">
    <property type="protein sequence ID" value="MDQ0462338.1"/>
    <property type="molecule type" value="Genomic_DNA"/>
</dbReference>
<proteinExistence type="inferred from homology"/>
<dbReference type="InterPro" id="IPR012910">
    <property type="entry name" value="Plug_dom"/>
</dbReference>
<keyword evidence="9" id="KW-1185">Reference proteome</keyword>
<evidence type="ECO:0000256" key="3">
    <source>
        <dbReference type="ARBA" id="ARBA00023237"/>
    </source>
</evidence>
<feature type="signal peptide" evidence="5">
    <location>
        <begin position="1"/>
        <end position="32"/>
    </location>
</feature>
<dbReference type="NCBIfam" id="TIGR01782">
    <property type="entry name" value="TonB-Xanth-Caul"/>
    <property type="match status" value="1"/>
</dbReference>
<name>A0ABU0IK02_9CAUL</name>
<dbReference type="Proteomes" id="UP001228905">
    <property type="component" value="Unassembled WGS sequence"/>
</dbReference>
<dbReference type="CDD" id="cd01347">
    <property type="entry name" value="ligand_gated_channel"/>
    <property type="match status" value="1"/>
</dbReference>
<keyword evidence="8" id="KW-0675">Receptor</keyword>
<comment type="similarity">
    <text evidence="4">Belongs to the TonB-dependent receptor family.</text>
</comment>
<evidence type="ECO:0000256" key="1">
    <source>
        <dbReference type="ARBA" id="ARBA00004442"/>
    </source>
</evidence>
<evidence type="ECO:0000313" key="8">
    <source>
        <dbReference type="EMBL" id="MDQ0462338.1"/>
    </source>
</evidence>
<dbReference type="PANTHER" id="PTHR40980:SF3">
    <property type="entry name" value="TONB-DEPENDENT RECEPTOR-LIKE BETA-BARREL DOMAIN-CONTAINING PROTEIN"/>
    <property type="match status" value="1"/>
</dbReference>
<dbReference type="SUPFAM" id="SSF56935">
    <property type="entry name" value="Porins"/>
    <property type="match status" value="1"/>
</dbReference>
<dbReference type="RefSeq" id="WP_307344565.1">
    <property type="nucleotide sequence ID" value="NZ_JAUSVS010000001.1"/>
</dbReference>
<dbReference type="PANTHER" id="PTHR40980">
    <property type="entry name" value="PLUG DOMAIN-CONTAINING PROTEIN"/>
    <property type="match status" value="1"/>
</dbReference>
<keyword evidence="2 4" id="KW-0472">Membrane</keyword>
<evidence type="ECO:0000313" key="9">
    <source>
        <dbReference type="Proteomes" id="UP001228905"/>
    </source>
</evidence>
<organism evidence="8 9">
    <name type="scientific">Caulobacter ginsengisoli</name>
    <dbReference type="NCBI Taxonomy" id="400775"/>
    <lineage>
        <taxon>Bacteria</taxon>
        <taxon>Pseudomonadati</taxon>
        <taxon>Pseudomonadota</taxon>
        <taxon>Alphaproteobacteria</taxon>
        <taxon>Caulobacterales</taxon>
        <taxon>Caulobacteraceae</taxon>
        <taxon>Caulobacter</taxon>
    </lineage>
</organism>
<evidence type="ECO:0000256" key="5">
    <source>
        <dbReference type="SAM" id="SignalP"/>
    </source>
</evidence>
<dbReference type="InterPro" id="IPR036942">
    <property type="entry name" value="Beta-barrel_TonB_sf"/>
</dbReference>
<dbReference type="Gene3D" id="2.40.170.20">
    <property type="entry name" value="TonB-dependent receptor, beta-barrel domain"/>
    <property type="match status" value="1"/>
</dbReference>
<dbReference type="Pfam" id="PF00593">
    <property type="entry name" value="TonB_dep_Rec_b-barrel"/>
    <property type="match status" value="1"/>
</dbReference>
<accession>A0ABU0IK02</accession>
<keyword evidence="4" id="KW-0798">TonB box</keyword>
<gene>
    <name evidence="8" type="ORF">QO010_000086</name>
</gene>
<dbReference type="InterPro" id="IPR010104">
    <property type="entry name" value="TonB_rcpt_bac"/>
</dbReference>
<evidence type="ECO:0000256" key="4">
    <source>
        <dbReference type="RuleBase" id="RU003357"/>
    </source>
</evidence>
<feature type="domain" description="TonB-dependent receptor plug" evidence="7">
    <location>
        <begin position="67"/>
        <end position="176"/>
    </location>
</feature>
<feature type="domain" description="TonB-dependent receptor-like beta-barrel" evidence="6">
    <location>
        <begin position="468"/>
        <end position="954"/>
    </location>
</feature>
<reference evidence="8 9" key="1">
    <citation type="submission" date="2023-07" db="EMBL/GenBank/DDBJ databases">
        <title>Genomic Encyclopedia of Type Strains, Phase IV (KMG-IV): sequencing the most valuable type-strain genomes for metagenomic binning, comparative biology and taxonomic classification.</title>
        <authorList>
            <person name="Goeker M."/>
        </authorList>
    </citation>
    <scope>NUCLEOTIDE SEQUENCE [LARGE SCALE GENOMIC DNA]</scope>
    <source>
        <strain evidence="8 9">DSM 18695</strain>
    </source>
</reference>
<evidence type="ECO:0000259" key="7">
    <source>
        <dbReference type="Pfam" id="PF07715"/>
    </source>
</evidence>
<dbReference type="Gene3D" id="2.170.130.10">
    <property type="entry name" value="TonB-dependent receptor, plug domain"/>
    <property type="match status" value="1"/>
</dbReference>
<comment type="caution">
    <text evidence="8">The sequence shown here is derived from an EMBL/GenBank/DDBJ whole genome shotgun (WGS) entry which is preliminary data.</text>
</comment>
<keyword evidence="3" id="KW-0998">Cell outer membrane</keyword>
<dbReference type="Pfam" id="PF07715">
    <property type="entry name" value="Plug"/>
    <property type="match status" value="1"/>
</dbReference>
<evidence type="ECO:0000256" key="2">
    <source>
        <dbReference type="ARBA" id="ARBA00023136"/>
    </source>
</evidence>